<accession>A0AAX4NBU0</accession>
<reference evidence="1" key="1">
    <citation type="submission" date="2024-03" db="EMBL/GenBank/DDBJ databases">
        <title>Isolation and characterization of a phage collection against Pseudomonas putida.</title>
        <authorList>
            <person name="Brauer A."/>
            <person name="Rosendahl S."/>
            <person name="Kangsep A."/>
            <person name="Rikberg R."/>
            <person name="Lewanczyk A.C."/>
            <person name="Horak R."/>
            <person name="Tamman H."/>
        </authorList>
    </citation>
    <scope>NUCLEOTIDE SEQUENCE</scope>
</reference>
<organism evidence="1 2">
    <name type="scientific">Pseudomonas phage vB_PpuP-Mudajogi</name>
    <dbReference type="NCBI Taxonomy" id="3132683"/>
    <lineage>
        <taxon>Viruses</taxon>
        <taxon>Duplodnaviria</taxon>
        <taxon>Heunggongvirae</taxon>
        <taxon>Uroviricota</taxon>
        <taxon>Caudoviricetes</taxon>
        <taxon>Autographivirales</taxon>
        <taxon>Autotranscriptaviridae</taxon>
        <taxon>Studiervirinae</taxon>
        <taxon>Ghunavirus</taxon>
    </lineage>
</organism>
<evidence type="ECO:0000313" key="1">
    <source>
        <dbReference type="EMBL" id="WYW04447.1"/>
    </source>
</evidence>
<evidence type="ECO:0000313" key="2">
    <source>
        <dbReference type="Proteomes" id="UP001433775"/>
    </source>
</evidence>
<gene>
    <name evidence="1" type="ORF">Mudajogi_00002</name>
</gene>
<name>A0AAX4NBU0_9CAUD</name>
<dbReference type="EMBL" id="PP496479">
    <property type="protein sequence ID" value="WYW04447.1"/>
    <property type="molecule type" value="Genomic_DNA"/>
</dbReference>
<proteinExistence type="predicted"/>
<sequence>MNHHYFGSTCFNWATGATRQEVVTKLAKMAGTEQLKRSVKGSGGLYCWTCKVGVPEGTDYQISYFQPQGVPVTDGQNHNIMNVKGHVTLIEPKEVE</sequence>
<protein>
    <submittedName>
        <fullName evidence="1">Uncharacterized protein</fullName>
    </submittedName>
</protein>
<dbReference type="Proteomes" id="UP001433775">
    <property type="component" value="Segment"/>
</dbReference>